<accession>A0A8C7JCI4</accession>
<dbReference type="SMART" id="SM00355">
    <property type="entry name" value="ZnF_C2H2"/>
    <property type="match status" value="8"/>
</dbReference>
<evidence type="ECO:0000256" key="11">
    <source>
        <dbReference type="PROSITE-ProRule" id="PRU00042"/>
    </source>
</evidence>
<evidence type="ECO:0000313" key="14">
    <source>
        <dbReference type="Ensembl" id="ENSOKIP00005086174.1"/>
    </source>
</evidence>
<dbReference type="PANTHER" id="PTHR24399">
    <property type="entry name" value="ZINC FINGER AND BTB DOMAIN-CONTAINING"/>
    <property type="match status" value="1"/>
</dbReference>
<dbReference type="Proteomes" id="UP000694557">
    <property type="component" value="Unassembled WGS sequence"/>
</dbReference>
<feature type="compositionally biased region" description="Basic and acidic residues" evidence="12">
    <location>
        <begin position="40"/>
        <end position="59"/>
    </location>
</feature>
<dbReference type="SUPFAM" id="SSF57667">
    <property type="entry name" value="beta-beta-alpha zinc fingers"/>
    <property type="match status" value="5"/>
</dbReference>
<sequence length="503" mass="56419">MSSLNYSSPAKEVDVCCPEKEALALDIVVKDEEEDITVKGEKQPFRMEEEAVIGKEEKASSSSLKGSISVKVKEEDVLGVKEEETEYQINTRETHDYCGSSGELQQHPDADETEKSLSRSEHQMDCRKTTGLSGTVRGGEEKKGSDLTHQRERHDYGGSSGEPQQHPDADEAEKSLSRSEHQMDNASPSSLPESLCRASPGSTLLLGMKRLSVQLVDCRKTTGLSGTVRGGEEKKGSDLTHQRERPDSEEPEPGKSKPARRHQCSHCGKGCNRLWDVKQHEKIHTGEKTYHCSQCGKSFNLKAHLKAHERIHTGEKPYHCSQCGKCFNQKAHLKAHERIQTGEKPYHCSQCGKCFNRPGHLKLHERIHTGEKPYHCSRCGNSFNNLGKLKRHERIHTGKKPYHCSQCGKSFIGLGKLKRHERIHTGEKPYHCSQCGKSFNNLGTLKQHERIHTGEKPCHCSQCGKSFNNLGNLKQHERIHTGERPYHCSQCGKFHPVKGAETT</sequence>
<dbReference type="PROSITE" id="PS50157">
    <property type="entry name" value="ZINC_FINGER_C2H2_2"/>
    <property type="match status" value="8"/>
</dbReference>
<dbReference type="Ensembl" id="ENSOKIT00005092132.1">
    <property type="protein sequence ID" value="ENSOKIP00005086174.1"/>
    <property type="gene ID" value="ENSOKIG00005037535.1"/>
</dbReference>
<keyword evidence="9" id="KW-0804">Transcription</keyword>
<evidence type="ECO:0000259" key="13">
    <source>
        <dbReference type="PROSITE" id="PS50157"/>
    </source>
</evidence>
<dbReference type="Pfam" id="PF00096">
    <property type="entry name" value="zf-C2H2"/>
    <property type="match status" value="5"/>
</dbReference>
<feature type="region of interest" description="Disordered" evidence="12">
    <location>
        <begin position="223"/>
        <end position="262"/>
    </location>
</feature>
<dbReference type="InterPro" id="IPR036236">
    <property type="entry name" value="Znf_C2H2_sf"/>
</dbReference>
<evidence type="ECO:0000256" key="5">
    <source>
        <dbReference type="ARBA" id="ARBA00022771"/>
    </source>
</evidence>
<feature type="compositionally biased region" description="Basic and acidic residues" evidence="12">
    <location>
        <begin position="138"/>
        <end position="156"/>
    </location>
</feature>
<dbReference type="AlphaFoldDB" id="A0A8C7JCI4"/>
<dbReference type="FunFam" id="3.30.160.60:FF:000358">
    <property type="entry name" value="zinc finger protein 24"/>
    <property type="match status" value="2"/>
</dbReference>
<evidence type="ECO:0000256" key="7">
    <source>
        <dbReference type="ARBA" id="ARBA00023015"/>
    </source>
</evidence>
<comment type="similarity">
    <text evidence="2">Belongs to the krueppel C2H2-type zinc-finger protein family.</text>
</comment>
<dbReference type="PROSITE" id="PS00028">
    <property type="entry name" value="ZINC_FINGER_C2H2_1"/>
    <property type="match status" value="7"/>
</dbReference>
<name>A0A8C7JCI4_ONCKI</name>
<keyword evidence="6" id="KW-0862">Zinc</keyword>
<dbReference type="GO" id="GO:0008270">
    <property type="term" value="F:zinc ion binding"/>
    <property type="evidence" value="ECO:0007669"/>
    <property type="project" value="UniProtKB-KW"/>
</dbReference>
<evidence type="ECO:0000256" key="3">
    <source>
        <dbReference type="ARBA" id="ARBA00022723"/>
    </source>
</evidence>
<dbReference type="GO" id="GO:0001227">
    <property type="term" value="F:DNA-binding transcription repressor activity, RNA polymerase II-specific"/>
    <property type="evidence" value="ECO:0007669"/>
    <property type="project" value="TreeGrafter"/>
</dbReference>
<evidence type="ECO:0000256" key="10">
    <source>
        <dbReference type="ARBA" id="ARBA00023242"/>
    </source>
</evidence>
<dbReference type="GO" id="GO:0000978">
    <property type="term" value="F:RNA polymerase II cis-regulatory region sequence-specific DNA binding"/>
    <property type="evidence" value="ECO:0007669"/>
    <property type="project" value="TreeGrafter"/>
</dbReference>
<evidence type="ECO:0000256" key="8">
    <source>
        <dbReference type="ARBA" id="ARBA00023125"/>
    </source>
</evidence>
<feature type="compositionally biased region" description="Basic and acidic residues" evidence="12">
    <location>
        <begin position="165"/>
        <end position="183"/>
    </location>
</feature>
<feature type="domain" description="C2H2-type" evidence="13">
    <location>
        <begin position="290"/>
        <end position="317"/>
    </location>
</feature>
<keyword evidence="3" id="KW-0479">Metal-binding</keyword>
<reference evidence="14" key="1">
    <citation type="submission" date="2025-08" db="UniProtKB">
        <authorList>
            <consortium name="Ensembl"/>
        </authorList>
    </citation>
    <scope>IDENTIFICATION</scope>
</reference>
<feature type="domain" description="C2H2-type" evidence="13">
    <location>
        <begin position="430"/>
        <end position="457"/>
    </location>
</feature>
<protein>
    <recommendedName>
        <fullName evidence="13">C2H2-type domain-containing protein</fullName>
    </recommendedName>
</protein>
<organism evidence="14 15">
    <name type="scientific">Oncorhynchus kisutch</name>
    <name type="common">Coho salmon</name>
    <name type="synonym">Salmo kisutch</name>
    <dbReference type="NCBI Taxonomy" id="8019"/>
    <lineage>
        <taxon>Eukaryota</taxon>
        <taxon>Metazoa</taxon>
        <taxon>Chordata</taxon>
        <taxon>Craniata</taxon>
        <taxon>Vertebrata</taxon>
        <taxon>Euteleostomi</taxon>
        <taxon>Actinopterygii</taxon>
        <taxon>Neopterygii</taxon>
        <taxon>Teleostei</taxon>
        <taxon>Protacanthopterygii</taxon>
        <taxon>Salmoniformes</taxon>
        <taxon>Salmonidae</taxon>
        <taxon>Salmoninae</taxon>
        <taxon>Oncorhynchus</taxon>
    </lineage>
</organism>
<dbReference type="GeneTree" id="ENSGT01150000286918"/>
<keyword evidence="5 11" id="KW-0863">Zinc-finger</keyword>
<comment type="subcellular location">
    <subcellularLocation>
        <location evidence="1">Nucleus</location>
    </subcellularLocation>
</comment>
<evidence type="ECO:0000256" key="12">
    <source>
        <dbReference type="SAM" id="MobiDB-lite"/>
    </source>
</evidence>
<dbReference type="PANTHER" id="PTHR24399:SF70">
    <property type="entry name" value="C2H2-TYPE DOMAIN-CONTAINING PROTEIN"/>
    <property type="match status" value="1"/>
</dbReference>
<feature type="compositionally biased region" description="Basic and acidic residues" evidence="12">
    <location>
        <begin position="230"/>
        <end position="255"/>
    </location>
</feature>
<evidence type="ECO:0000256" key="1">
    <source>
        <dbReference type="ARBA" id="ARBA00004123"/>
    </source>
</evidence>
<dbReference type="FunFam" id="3.30.160.60:FF:002089">
    <property type="entry name" value="Zinc finger protein 629"/>
    <property type="match status" value="1"/>
</dbReference>
<dbReference type="FunFam" id="3.30.160.60:FF:002343">
    <property type="entry name" value="Zinc finger protein 33A"/>
    <property type="match status" value="1"/>
</dbReference>
<keyword evidence="8" id="KW-0238">DNA-binding</keyword>
<dbReference type="Gene3D" id="3.30.160.60">
    <property type="entry name" value="Classic Zinc Finger"/>
    <property type="match status" value="9"/>
</dbReference>
<keyword evidence="15" id="KW-1185">Reference proteome</keyword>
<proteinExistence type="inferred from homology"/>
<keyword evidence="4" id="KW-0677">Repeat</keyword>
<dbReference type="FunFam" id="3.30.160.60:FF:001485">
    <property type="entry name" value="Krueppel-related zinc finger protein"/>
    <property type="match status" value="1"/>
</dbReference>
<dbReference type="InterPro" id="IPR013087">
    <property type="entry name" value="Znf_C2H2_type"/>
</dbReference>
<dbReference type="GO" id="GO:0005654">
    <property type="term" value="C:nucleoplasm"/>
    <property type="evidence" value="ECO:0007669"/>
    <property type="project" value="TreeGrafter"/>
</dbReference>
<dbReference type="FunFam" id="3.30.160.60:FF:002005">
    <property type="entry name" value="Zinc finger protein 200"/>
    <property type="match status" value="1"/>
</dbReference>
<dbReference type="Pfam" id="PF13465">
    <property type="entry name" value="zf-H2C2_2"/>
    <property type="match status" value="1"/>
</dbReference>
<evidence type="ECO:0000256" key="9">
    <source>
        <dbReference type="ARBA" id="ARBA00023163"/>
    </source>
</evidence>
<feature type="domain" description="C2H2-type" evidence="13">
    <location>
        <begin position="318"/>
        <end position="345"/>
    </location>
</feature>
<feature type="domain" description="C2H2-type" evidence="13">
    <location>
        <begin position="458"/>
        <end position="485"/>
    </location>
</feature>
<keyword evidence="10" id="KW-0539">Nucleus</keyword>
<evidence type="ECO:0000256" key="4">
    <source>
        <dbReference type="ARBA" id="ARBA00022737"/>
    </source>
</evidence>
<feature type="region of interest" description="Disordered" evidence="12">
    <location>
        <begin position="80"/>
        <end position="195"/>
    </location>
</feature>
<dbReference type="FunFam" id="3.30.160.60:FF:001954">
    <property type="entry name" value="Zinc finger protein 787"/>
    <property type="match status" value="1"/>
</dbReference>
<evidence type="ECO:0000256" key="6">
    <source>
        <dbReference type="ARBA" id="ARBA00022833"/>
    </source>
</evidence>
<reference evidence="14" key="2">
    <citation type="submission" date="2025-09" db="UniProtKB">
        <authorList>
            <consortium name="Ensembl"/>
        </authorList>
    </citation>
    <scope>IDENTIFICATION</scope>
</reference>
<evidence type="ECO:0000313" key="15">
    <source>
        <dbReference type="Proteomes" id="UP000694557"/>
    </source>
</evidence>
<feature type="domain" description="C2H2-type" evidence="13">
    <location>
        <begin position="262"/>
        <end position="289"/>
    </location>
</feature>
<feature type="domain" description="C2H2-type" evidence="13">
    <location>
        <begin position="346"/>
        <end position="373"/>
    </location>
</feature>
<evidence type="ECO:0000256" key="2">
    <source>
        <dbReference type="ARBA" id="ARBA00006991"/>
    </source>
</evidence>
<feature type="region of interest" description="Disordered" evidence="12">
    <location>
        <begin position="40"/>
        <end position="67"/>
    </location>
</feature>
<keyword evidence="7" id="KW-0805">Transcription regulation</keyword>
<feature type="domain" description="C2H2-type" evidence="13">
    <location>
        <begin position="402"/>
        <end position="429"/>
    </location>
</feature>
<feature type="domain" description="C2H2-type" evidence="13">
    <location>
        <begin position="374"/>
        <end position="401"/>
    </location>
</feature>
<feature type="compositionally biased region" description="Basic and acidic residues" evidence="12">
    <location>
        <begin position="106"/>
        <end position="128"/>
    </location>
</feature>